<protein>
    <submittedName>
        <fullName evidence="2">Uncharacterized protein</fullName>
    </submittedName>
</protein>
<feature type="region of interest" description="Disordered" evidence="1">
    <location>
        <begin position="410"/>
        <end position="505"/>
    </location>
</feature>
<organism evidence="2 3">
    <name type="scientific">Coprinopsis marcescibilis</name>
    <name type="common">Agaric fungus</name>
    <name type="synonym">Psathyrella marcescibilis</name>
    <dbReference type="NCBI Taxonomy" id="230819"/>
    <lineage>
        <taxon>Eukaryota</taxon>
        <taxon>Fungi</taxon>
        <taxon>Dikarya</taxon>
        <taxon>Basidiomycota</taxon>
        <taxon>Agaricomycotina</taxon>
        <taxon>Agaricomycetes</taxon>
        <taxon>Agaricomycetidae</taxon>
        <taxon>Agaricales</taxon>
        <taxon>Agaricineae</taxon>
        <taxon>Psathyrellaceae</taxon>
        <taxon>Coprinopsis</taxon>
    </lineage>
</organism>
<evidence type="ECO:0000256" key="1">
    <source>
        <dbReference type="SAM" id="MobiDB-lite"/>
    </source>
</evidence>
<dbReference type="OrthoDB" id="8062037at2759"/>
<feature type="compositionally biased region" description="Basic residues" evidence="1">
    <location>
        <begin position="14"/>
        <end position="23"/>
    </location>
</feature>
<accession>A0A5C3L104</accession>
<keyword evidence="3" id="KW-1185">Reference proteome</keyword>
<dbReference type="STRING" id="230819.A0A5C3L104"/>
<feature type="region of interest" description="Disordered" evidence="1">
    <location>
        <begin position="116"/>
        <end position="142"/>
    </location>
</feature>
<gene>
    <name evidence="2" type="ORF">FA15DRAFT_702713</name>
</gene>
<feature type="region of interest" description="Disordered" evidence="1">
    <location>
        <begin position="237"/>
        <end position="262"/>
    </location>
</feature>
<sequence length="794" mass="85883">MNSPPESPEQARSGKGKKGAKARTRADRSFRPEEERFNVGPKTTRSLTATRSGNRKQTRPQAGRADRPYMNDMNDEVPNYPPPSFQEAIATPLSVCSSMVALVPTPMNSLPPLTIPTNATYGSNPSAASNTETGPSSANSDDSLQIIDEDDMVPPGVDPKLVRSVREDWRTRRGIEFPSPVDGHILDASPGSHPQRQRPVLDLAAILDGPDNPPRSPSITSPSRRFLSLSPLRTIFPSRFQSPTDRPHSAHPSPGVSPYAQSNRNASFFRSTTSLATTSFLKLPLPATAHRSESFIARKLFSGRGKDKSRERQPLPEALDSWEELSADEFDGADQPHPPSLMALVAGVNKSPPIAMSTSPTRSLSFTYGTPPSETRPIHIPSIEPAAIPGQVQNSVQELPQEPIDALQNGQQPKEQYPIHPLSRLDRKVPFKRQGPKPPKTPRPPPVLVPQPGPLLTTVRTRMSPSPTPLQPTASPKPNVSVPRPSPLGLESFSLQQHASPPPSELLKLPEVSQAQTIQDSSKEPARLVTPGLLPTIRAPIPRHPTQPLPTSGVSTCRCGSPNGSILAGSRTPSPSLDEPITPTRHHYPGRPLPRTPAPTTRPHIDSTFAPNEEFAETSVELLCPEGLLIDLGDTVTDGQEATTLLAELDNPRSHSPAPLIDLDSSSEDIPTLLVSPGKGGLPVLTEEMPHQLQTVAYSEITDLDLLVSALEDDDGRSNTNYDVSSIAEGKDASDFSALNGVKHEGSPGNHGIHRPSSPSKVIWDLATTEHQQRRAAFDQQIMRQFQYFGSGTC</sequence>
<proteinExistence type="predicted"/>
<name>A0A5C3L104_COPMA</name>
<evidence type="ECO:0000313" key="3">
    <source>
        <dbReference type="Proteomes" id="UP000307440"/>
    </source>
</evidence>
<feature type="region of interest" description="Disordered" evidence="1">
    <location>
        <begin position="1"/>
        <end position="85"/>
    </location>
</feature>
<feature type="compositionally biased region" description="Polar residues" evidence="1">
    <location>
        <begin position="460"/>
        <end position="478"/>
    </location>
</feature>
<dbReference type="AlphaFoldDB" id="A0A5C3L104"/>
<feature type="region of interest" description="Disordered" evidence="1">
    <location>
        <begin position="564"/>
        <end position="601"/>
    </location>
</feature>
<reference evidence="2 3" key="1">
    <citation type="journal article" date="2019" name="Nat. Ecol. Evol.">
        <title>Megaphylogeny resolves global patterns of mushroom evolution.</title>
        <authorList>
            <person name="Varga T."/>
            <person name="Krizsan K."/>
            <person name="Foldi C."/>
            <person name="Dima B."/>
            <person name="Sanchez-Garcia M."/>
            <person name="Sanchez-Ramirez S."/>
            <person name="Szollosi G.J."/>
            <person name="Szarkandi J.G."/>
            <person name="Papp V."/>
            <person name="Albert L."/>
            <person name="Andreopoulos W."/>
            <person name="Angelini C."/>
            <person name="Antonin V."/>
            <person name="Barry K.W."/>
            <person name="Bougher N.L."/>
            <person name="Buchanan P."/>
            <person name="Buyck B."/>
            <person name="Bense V."/>
            <person name="Catcheside P."/>
            <person name="Chovatia M."/>
            <person name="Cooper J."/>
            <person name="Damon W."/>
            <person name="Desjardin D."/>
            <person name="Finy P."/>
            <person name="Geml J."/>
            <person name="Haridas S."/>
            <person name="Hughes K."/>
            <person name="Justo A."/>
            <person name="Karasinski D."/>
            <person name="Kautmanova I."/>
            <person name="Kiss B."/>
            <person name="Kocsube S."/>
            <person name="Kotiranta H."/>
            <person name="LaButti K.M."/>
            <person name="Lechner B.E."/>
            <person name="Liimatainen K."/>
            <person name="Lipzen A."/>
            <person name="Lukacs Z."/>
            <person name="Mihaltcheva S."/>
            <person name="Morgado L.N."/>
            <person name="Niskanen T."/>
            <person name="Noordeloos M.E."/>
            <person name="Ohm R.A."/>
            <person name="Ortiz-Santana B."/>
            <person name="Ovrebo C."/>
            <person name="Racz N."/>
            <person name="Riley R."/>
            <person name="Savchenko A."/>
            <person name="Shiryaev A."/>
            <person name="Soop K."/>
            <person name="Spirin V."/>
            <person name="Szebenyi C."/>
            <person name="Tomsovsky M."/>
            <person name="Tulloss R.E."/>
            <person name="Uehling J."/>
            <person name="Grigoriev I.V."/>
            <person name="Vagvolgyi C."/>
            <person name="Papp T."/>
            <person name="Martin F.M."/>
            <person name="Miettinen O."/>
            <person name="Hibbett D.S."/>
            <person name="Nagy L.G."/>
        </authorList>
    </citation>
    <scope>NUCLEOTIDE SEQUENCE [LARGE SCALE GENOMIC DNA]</scope>
    <source>
        <strain evidence="2 3">CBS 121175</strain>
    </source>
</reference>
<dbReference type="Proteomes" id="UP000307440">
    <property type="component" value="Unassembled WGS sequence"/>
</dbReference>
<feature type="compositionally biased region" description="Pro residues" evidence="1">
    <location>
        <begin position="436"/>
        <end position="453"/>
    </location>
</feature>
<feature type="compositionally biased region" description="Polar residues" evidence="1">
    <location>
        <begin position="41"/>
        <end position="52"/>
    </location>
</feature>
<evidence type="ECO:0000313" key="2">
    <source>
        <dbReference type="EMBL" id="TFK26609.1"/>
    </source>
</evidence>
<dbReference type="EMBL" id="ML210173">
    <property type="protein sequence ID" value="TFK26609.1"/>
    <property type="molecule type" value="Genomic_DNA"/>
</dbReference>
<feature type="compositionally biased region" description="Basic and acidic residues" evidence="1">
    <location>
        <begin position="24"/>
        <end position="37"/>
    </location>
</feature>